<feature type="region of interest" description="Disordered" evidence="2">
    <location>
        <begin position="202"/>
        <end position="222"/>
    </location>
</feature>
<dbReference type="InterPro" id="IPR000086">
    <property type="entry name" value="NUDIX_hydrolase_dom"/>
</dbReference>
<dbReference type="AlphaFoldDB" id="A0A0C2X4S9"/>
<dbReference type="PROSITE" id="PS00893">
    <property type="entry name" value="NUDIX_BOX"/>
    <property type="match status" value="1"/>
</dbReference>
<dbReference type="SUPFAM" id="SSF55811">
    <property type="entry name" value="Nudix"/>
    <property type="match status" value="1"/>
</dbReference>
<dbReference type="Pfam" id="PF00293">
    <property type="entry name" value="NUDIX"/>
    <property type="match status" value="1"/>
</dbReference>
<reference evidence="5" key="2">
    <citation type="submission" date="2015-01" db="EMBL/GenBank/DDBJ databases">
        <title>Evolutionary Origins and Diversification of the Mycorrhizal Mutualists.</title>
        <authorList>
            <consortium name="DOE Joint Genome Institute"/>
            <consortium name="Mycorrhizal Genomics Consortium"/>
            <person name="Kohler A."/>
            <person name="Kuo A."/>
            <person name="Nagy L.G."/>
            <person name="Floudas D."/>
            <person name="Copeland A."/>
            <person name="Barry K.W."/>
            <person name="Cichocki N."/>
            <person name="Veneault-Fourrey C."/>
            <person name="LaButti K."/>
            <person name="Lindquist E.A."/>
            <person name="Lipzen A."/>
            <person name="Lundell T."/>
            <person name="Morin E."/>
            <person name="Murat C."/>
            <person name="Riley R."/>
            <person name="Ohm R."/>
            <person name="Sun H."/>
            <person name="Tunlid A."/>
            <person name="Henrissat B."/>
            <person name="Grigoriev I.V."/>
            <person name="Hibbett D.S."/>
            <person name="Martin F."/>
        </authorList>
    </citation>
    <scope>NUCLEOTIDE SEQUENCE [LARGE SCALE GENOMIC DNA]</scope>
    <source>
        <strain evidence="5">MAFF 305830</strain>
    </source>
</reference>
<dbReference type="InterPro" id="IPR020084">
    <property type="entry name" value="NUDIX_hydrolase_CS"/>
</dbReference>
<evidence type="ECO:0000256" key="1">
    <source>
        <dbReference type="ARBA" id="ARBA00022801"/>
    </source>
</evidence>
<dbReference type="Gene3D" id="3.90.79.10">
    <property type="entry name" value="Nucleoside Triphosphate Pyrophosphohydrolase"/>
    <property type="match status" value="1"/>
</dbReference>
<evidence type="ECO:0000256" key="2">
    <source>
        <dbReference type="SAM" id="MobiDB-lite"/>
    </source>
</evidence>
<evidence type="ECO:0000313" key="5">
    <source>
        <dbReference type="Proteomes" id="UP000054097"/>
    </source>
</evidence>
<reference evidence="4 5" key="1">
    <citation type="submission" date="2014-04" db="EMBL/GenBank/DDBJ databases">
        <authorList>
            <consortium name="DOE Joint Genome Institute"/>
            <person name="Kuo A."/>
            <person name="Zuccaro A."/>
            <person name="Kohler A."/>
            <person name="Nagy L.G."/>
            <person name="Floudas D."/>
            <person name="Copeland A."/>
            <person name="Barry K.W."/>
            <person name="Cichocki N."/>
            <person name="Veneault-Fourrey C."/>
            <person name="LaButti K."/>
            <person name="Lindquist E.A."/>
            <person name="Lipzen A."/>
            <person name="Lundell T."/>
            <person name="Morin E."/>
            <person name="Murat C."/>
            <person name="Sun H."/>
            <person name="Tunlid A."/>
            <person name="Henrissat B."/>
            <person name="Grigoriev I.V."/>
            <person name="Hibbett D.S."/>
            <person name="Martin F."/>
            <person name="Nordberg H.P."/>
            <person name="Cantor M.N."/>
            <person name="Hua S.X."/>
        </authorList>
    </citation>
    <scope>NUCLEOTIDE SEQUENCE [LARGE SCALE GENOMIC DNA]</scope>
    <source>
        <strain evidence="4 5">MAFF 305830</strain>
    </source>
</reference>
<organism evidence="4 5">
    <name type="scientific">Serendipita vermifera MAFF 305830</name>
    <dbReference type="NCBI Taxonomy" id="933852"/>
    <lineage>
        <taxon>Eukaryota</taxon>
        <taxon>Fungi</taxon>
        <taxon>Dikarya</taxon>
        <taxon>Basidiomycota</taxon>
        <taxon>Agaricomycotina</taxon>
        <taxon>Agaricomycetes</taxon>
        <taxon>Sebacinales</taxon>
        <taxon>Serendipitaceae</taxon>
        <taxon>Serendipita</taxon>
    </lineage>
</organism>
<dbReference type="OrthoDB" id="276276at2759"/>
<keyword evidence="1" id="KW-0378">Hydrolase</keyword>
<feature type="domain" description="Nudix hydrolase" evidence="3">
    <location>
        <begin position="23"/>
        <end position="190"/>
    </location>
</feature>
<evidence type="ECO:0000313" key="4">
    <source>
        <dbReference type="EMBL" id="KIM33098.1"/>
    </source>
</evidence>
<proteinExistence type="predicted"/>
<dbReference type="Proteomes" id="UP000054097">
    <property type="component" value="Unassembled WGS sequence"/>
</dbReference>
<dbReference type="PANTHER" id="PTHR43736:SF1">
    <property type="entry name" value="DIHYDRONEOPTERIN TRIPHOSPHATE DIPHOSPHATASE"/>
    <property type="match status" value="1"/>
</dbReference>
<gene>
    <name evidence="4" type="ORF">M408DRAFT_6426</name>
</gene>
<dbReference type="PANTHER" id="PTHR43736">
    <property type="entry name" value="ADP-RIBOSE PYROPHOSPHATASE"/>
    <property type="match status" value="1"/>
</dbReference>
<protein>
    <recommendedName>
        <fullName evidence="3">Nudix hydrolase domain-containing protein</fullName>
    </recommendedName>
</protein>
<dbReference type="GO" id="GO:0016787">
    <property type="term" value="F:hydrolase activity"/>
    <property type="evidence" value="ECO:0007669"/>
    <property type="project" value="UniProtKB-KW"/>
</dbReference>
<evidence type="ECO:0000259" key="3">
    <source>
        <dbReference type="PROSITE" id="PS51462"/>
    </source>
</evidence>
<dbReference type="PROSITE" id="PS51462">
    <property type="entry name" value="NUDIX"/>
    <property type="match status" value="1"/>
</dbReference>
<accession>A0A0C2X4S9</accession>
<dbReference type="InterPro" id="IPR015797">
    <property type="entry name" value="NUDIX_hydrolase-like_dom_sf"/>
</dbReference>
<dbReference type="EMBL" id="KN824279">
    <property type="protein sequence ID" value="KIM33098.1"/>
    <property type="molecule type" value="Genomic_DNA"/>
</dbReference>
<feature type="region of interest" description="Disordered" evidence="2">
    <location>
        <begin position="73"/>
        <end position="104"/>
    </location>
</feature>
<keyword evidence="5" id="KW-1185">Reference proteome</keyword>
<sequence length="222" mass="25185">MSHNNDIVPSTPLIAPSRWASGAFQLAAGCVMIQESTKKVVVVRDTDTGRWFLPRGRKDVGETLEQAAFREGYEESGFNPEPLPLLLPHRQPQSPEQKKARKADPNNMAHYLTTTEPVYITTIPAPPTGRRDGYEYTCFWYAASLPPDAVREENTGMEDEKSYVGKLLPYEEAIRVLHDPESFVVWFTYNKWLETCQALRDEEEEEAKTNEPTNKPGPEEVV</sequence>
<dbReference type="CDD" id="cd02883">
    <property type="entry name" value="NUDIX_Hydrolase"/>
    <property type="match status" value="1"/>
</dbReference>
<dbReference type="HOGENOM" id="CLU_037162_2_0_1"/>
<name>A0A0C2X4S9_SERVB</name>